<accession>A0AAV3XXI8</accession>
<gene>
    <name evidence="2" type="ORF">PoB_000168700</name>
</gene>
<sequence length="99" mass="11849">MNLRQQLHWNHKTNRVLRKFTNKRFEVKALDVDTEVQRGLRVFGFTQFRPGQKDSIMRILRGVLKARWLANLPRDLREPSAARIESRHRRSSLTERLKA</sequence>
<reference evidence="2 3" key="1">
    <citation type="journal article" date="2021" name="Elife">
        <title>Chloroplast acquisition without the gene transfer in kleptoplastic sea slugs, Plakobranchus ocellatus.</title>
        <authorList>
            <person name="Maeda T."/>
            <person name="Takahashi S."/>
            <person name="Yoshida T."/>
            <person name="Shimamura S."/>
            <person name="Takaki Y."/>
            <person name="Nagai Y."/>
            <person name="Toyoda A."/>
            <person name="Suzuki Y."/>
            <person name="Arimoto A."/>
            <person name="Ishii H."/>
            <person name="Satoh N."/>
            <person name="Nishiyama T."/>
            <person name="Hasebe M."/>
            <person name="Maruyama T."/>
            <person name="Minagawa J."/>
            <person name="Obokata J."/>
            <person name="Shigenobu S."/>
        </authorList>
    </citation>
    <scope>NUCLEOTIDE SEQUENCE [LARGE SCALE GENOMIC DNA]</scope>
</reference>
<proteinExistence type="predicted"/>
<name>A0AAV3XXI8_9GAST</name>
<evidence type="ECO:0000256" key="1">
    <source>
        <dbReference type="SAM" id="MobiDB-lite"/>
    </source>
</evidence>
<protein>
    <submittedName>
        <fullName evidence="2">Uncharacterized protein</fullName>
    </submittedName>
</protein>
<dbReference type="AlphaFoldDB" id="A0AAV3XXI8"/>
<dbReference type="Proteomes" id="UP000735302">
    <property type="component" value="Unassembled WGS sequence"/>
</dbReference>
<keyword evidence="3" id="KW-1185">Reference proteome</keyword>
<organism evidence="2 3">
    <name type="scientific">Plakobranchus ocellatus</name>
    <dbReference type="NCBI Taxonomy" id="259542"/>
    <lineage>
        <taxon>Eukaryota</taxon>
        <taxon>Metazoa</taxon>
        <taxon>Spiralia</taxon>
        <taxon>Lophotrochozoa</taxon>
        <taxon>Mollusca</taxon>
        <taxon>Gastropoda</taxon>
        <taxon>Heterobranchia</taxon>
        <taxon>Euthyneura</taxon>
        <taxon>Panpulmonata</taxon>
        <taxon>Sacoglossa</taxon>
        <taxon>Placobranchoidea</taxon>
        <taxon>Plakobranchidae</taxon>
        <taxon>Plakobranchus</taxon>
    </lineage>
</organism>
<dbReference type="EMBL" id="BLXT01000255">
    <property type="protein sequence ID" value="GFN75181.1"/>
    <property type="molecule type" value="Genomic_DNA"/>
</dbReference>
<feature type="region of interest" description="Disordered" evidence="1">
    <location>
        <begin position="80"/>
        <end position="99"/>
    </location>
</feature>
<evidence type="ECO:0000313" key="3">
    <source>
        <dbReference type="Proteomes" id="UP000735302"/>
    </source>
</evidence>
<comment type="caution">
    <text evidence="2">The sequence shown here is derived from an EMBL/GenBank/DDBJ whole genome shotgun (WGS) entry which is preliminary data.</text>
</comment>
<evidence type="ECO:0000313" key="2">
    <source>
        <dbReference type="EMBL" id="GFN75181.1"/>
    </source>
</evidence>